<dbReference type="AlphaFoldDB" id="A0A0K2SJR7"/>
<evidence type="ECO:0000256" key="4">
    <source>
        <dbReference type="ARBA" id="ARBA00023136"/>
    </source>
</evidence>
<sequence length="145" mass="16277">MRCPECQQEVVLARTCPYCGATVPQPEESERPAGGGQDHPGSQQHPRGRFQGRMEREGPRWDASASGGTRRGAGQHPVGFWGRLARYMVHPAVPFRSKLLVVLAGLYLLSPLDLIPGLPPISWLDDVSLMAAVWWWLSREFERFR</sequence>
<accession>A0A0K2SJR7</accession>
<dbReference type="KEGG" id="lpil:LIP_1508"/>
<keyword evidence="3" id="KW-1133">Transmembrane helix</keyword>
<dbReference type="InterPro" id="IPR010652">
    <property type="entry name" value="DUF1232"/>
</dbReference>
<evidence type="ECO:0000256" key="3">
    <source>
        <dbReference type="ARBA" id="ARBA00022989"/>
    </source>
</evidence>
<evidence type="ECO:0000256" key="2">
    <source>
        <dbReference type="ARBA" id="ARBA00022692"/>
    </source>
</evidence>
<dbReference type="Pfam" id="PF06803">
    <property type="entry name" value="DUF1232"/>
    <property type="match status" value="1"/>
</dbReference>
<feature type="domain" description="DUF1232" evidence="6">
    <location>
        <begin position="98"/>
        <end position="131"/>
    </location>
</feature>
<reference evidence="8" key="2">
    <citation type="journal article" date="2016" name="Int. J. Syst. Evol. Microbiol.">
        <title>Complete genome sequence and cell structure of Limnochorda pilosa, a Gram-negative spore-former within the phylum Firmicutes.</title>
        <authorList>
            <person name="Watanabe M."/>
            <person name="Kojima H."/>
            <person name="Fukui M."/>
        </authorList>
    </citation>
    <scope>NUCLEOTIDE SEQUENCE [LARGE SCALE GENOMIC DNA]</scope>
    <source>
        <strain evidence="8">HC45</strain>
    </source>
</reference>
<dbReference type="EMBL" id="AP014924">
    <property type="protein sequence ID" value="BAS27356.1"/>
    <property type="molecule type" value="Genomic_DNA"/>
</dbReference>
<feature type="region of interest" description="Disordered" evidence="5">
    <location>
        <begin position="25"/>
        <end position="74"/>
    </location>
</feature>
<keyword evidence="2" id="KW-0812">Transmembrane</keyword>
<feature type="compositionally biased region" description="Low complexity" evidence="5">
    <location>
        <begin position="63"/>
        <end position="74"/>
    </location>
</feature>
<protein>
    <recommendedName>
        <fullName evidence="6">DUF1232 domain-containing protein</fullName>
    </recommendedName>
</protein>
<dbReference type="Proteomes" id="UP000065807">
    <property type="component" value="Chromosome"/>
</dbReference>
<keyword evidence="8" id="KW-1185">Reference proteome</keyword>
<reference evidence="8" key="1">
    <citation type="submission" date="2015-07" db="EMBL/GenBank/DDBJ databases">
        <title>Complete genome sequence and phylogenetic analysis of Limnochorda pilosa.</title>
        <authorList>
            <person name="Watanabe M."/>
            <person name="Kojima H."/>
            <person name="Fukui M."/>
        </authorList>
    </citation>
    <scope>NUCLEOTIDE SEQUENCE [LARGE SCALE GENOMIC DNA]</scope>
    <source>
        <strain evidence="8">HC45</strain>
    </source>
</reference>
<evidence type="ECO:0000259" key="6">
    <source>
        <dbReference type="Pfam" id="PF06803"/>
    </source>
</evidence>
<evidence type="ECO:0000313" key="8">
    <source>
        <dbReference type="Proteomes" id="UP000065807"/>
    </source>
</evidence>
<gene>
    <name evidence="7" type="ORF">LIP_1508</name>
</gene>
<dbReference type="STRING" id="1555112.LIP_1508"/>
<dbReference type="RefSeq" id="WP_068136086.1">
    <property type="nucleotide sequence ID" value="NZ_AP014924.1"/>
</dbReference>
<comment type="subcellular location">
    <subcellularLocation>
        <location evidence="1">Endomembrane system</location>
        <topology evidence="1">Multi-pass membrane protein</topology>
    </subcellularLocation>
</comment>
<evidence type="ECO:0000313" key="7">
    <source>
        <dbReference type="EMBL" id="BAS27356.1"/>
    </source>
</evidence>
<keyword evidence="4" id="KW-0472">Membrane</keyword>
<name>A0A0K2SJR7_LIMPI</name>
<evidence type="ECO:0000256" key="1">
    <source>
        <dbReference type="ARBA" id="ARBA00004127"/>
    </source>
</evidence>
<organism evidence="7 8">
    <name type="scientific">Limnochorda pilosa</name>
    <dbReference type="NCBI Taxonomy" id="1555112"/>
    <lineage>
        <taxon>Bacteria</taxon>
        <taxon>Bacillati</taxon>
        <taxon>Bacillota</taxon>
        <taxon>Limnochordia</taxon>
        <taxon>Limnochordales</taxon>
        <taxon>Limnochordaceae</taxon>
        <taxon>Limnochorda</taxon>
    </lineage>
</organism>
<evidence type="ECO:0000256" key="5">
    <source>
        <dbReference type="SAM" id="MobiDB-lite"/>
    </source>
</evidence>
<dbReference type="GO" id="GO:0012505">
    <property type="term" value="C:endomembrane system"/>
    <property type="evidence" value="ECO:0007669"/>
    <property type="project" value="UniProtKB-SubCell"/>
</dbReference>
<proteinExistence type="predicted"/>